<gene>
    <name evidence="1" type="ORF">ACEZ3G_02710</name>
</gene>
<reference evidence="1" key="1">
    <citation type="submission" date="2024-09" db="EMBL/GenBank/DDBJ databases">
        <authorList>
            <person name="Liu J."/>
        </authorList>
    </citation>
    <scope>NUCLEOTIDE SEQUENCE</scope>
    <source>
        <strain evidence="1">NBU2967</strain>
    </source>
</reference>
<organism evidence="1 2">
    <name type="scientific">Meishania litoralis</name>
    <dbReference type="NCBI Taxonomy" id="3434685"/>
    <lineage>
        <taxon>Bacteria</taxon>
        <taxon>Pseudomonadati</taxon>
        <taxon>Bacteroidota</taxon>
        <taxon>Flavobacteriia</taxon>
        <taxon>Flavobacteriales</taxon>
        <taxon>Flavobacteriaceae</taxon>
        <taxon>Meishania</taxon>
    </lineage>
</organism>
<keyword evidence="2" id="KW-1185">Reference proteome</keyword>
<evidence type="ECO:0000313" key="1">
    <source>
        <dbReference type="EMBL" id="MFH6602373.1"/>
    </source>
</evidence>
<comment type="caution">
    <text evidence="1">The sequence shown here is derived from an EMBL/GenBank/DDBJ whole genome shotgun (WGS) entry which is preliminary data.</text>
</comment>
<protein>
    <submittedName>
        <fullName evidence="1">Efflux RND transporter periplasmic adaptor subunit</fullName>
    </submittedName>
</protein>
<dbReference type="EMBL" id="JBHFPV010000001">
    <property type="protein sequence ID" value="MFH6602373.1"/>
    <property type="molecule type" value="Genomic_DNA"/>
</dbReference>
<sequence length="370" mass="40449">MKKRVTIIILLTIILAFGGAMYYLYSKNAEDPVVYETETPTTQTIIKKTVATGSILPLEEVLIKPNISGVIEEIYVEGGDYIKSGDLLARIKVVPNLDALNSARDNIDAARIDLDDQKRNLDRQKTLFDKGVVSKVDLERAQVSFDQAQQAYRAANKRFDIVKTGTTKGYGSTANTQIRATVSGMVLEVPVEVGNQVIEANNFNEGTTIAAIADVEKMIFEGKVDESEVGKLKENLPLEITVGAIENTVFDAVLDYIAPKGNAENGAIQFEIKGTLKKQDTTFIRAGLSANASIILARADSVMALKEGLVQFDGKTKKPFVEVETAEQQFERRDVELGISDGIFVEVKSGIGKDDKIKVWNAIKPEEIGG</sequence>
<proteinExistence type="predicted"/>
<name>A0ACC7LFH2_9FLAO</name>
<dbReference type="Proteomes" id="UP001595191">
    <property type="component" value="Unassembled WGS sequence"/>
</dbReference>
<evidence type="ECO:0000313" key="2">
    <source>
        <dbReference type="Proteomes" id="UP001595191"/>
    </source>
</evidence>
<accession>A0ACC7LFH2</accession>